<name>A0A5K0VRG3_9MAGN</name>
<sequence>MPKGRRKAKSLVSAPLSHHHLQIIVRRSAFLHRLSCQLLHRLHLRSHHLPFLTFHQLPHRPLQLLCPHKGVVLDALLLQAYSQPQIVHQLECVHPLLCKEGPGDQRHPEPDALQSRVPPTVRHKPTDGSV</sequence>
<evidence type="ECO:0000313" key="2">
    <source>
        <dbReference type="EMBL" id="VVV42568.1"/>
    </source>
</evidence>
<dbReference type="Gramene" id="NC1G0134060.1">
    <property type="protein sequence ID" value="NC1G0134060.1:cds"/>
    <property type="gene ID" value="NC1G0134060"/>
</dbReference>
<feature type="compositionally biased region" description="Basic and acidic residues" evidence="1">
    <location>
        <begin position="101"/>
        <end position="110"/>
    </location>
</feature>
<feature type="region of interest" description="Disordered" evidence="1">
    <location>
        <begin position="99"/>
        <end position="130"/>
    </location>
</feature>
<evidence type="ECO:0000256" key="1">
    <source>
        <dbReference type="SAM" id="MobiDB-lite"/>
    </source>
</evidence>
<protein>
    <submittedName>
        <fullName evidence="2">Uncharacterized protein</fullName>
    </submittedName>
</protein>
<proteinExistence type="predicted"/>
<dbReference type="AlphaFoldDB" id="A0A5K0VRG3"/>
<gene>
    <name evidence="2" type="ORF">NYM_LOCUS2223</name>
</gene>
<organism evidence="2">
    <name type="scientific">Nymphaea colorata</name>
    <name type="common">pocket water lily</name>
    <dbReference type="NCBI Taxonomy" id="210225"/>
    <lineage>
        <taxon>Eukaryota</taxon>
        <taxon>Viridiplantae</taxon>
        <taxon>Streptophyta</taxon>
        <taxon>Embryophyta</taxon>
        <taxon>Tracheophyta</taxon>
        <taxon>Spermatophyta</taxon>
        <taxon>Magnoliopsida</taxon>
        <taxon>Nymphaeales</taxon>
        <taxon>Nymphaeaceae</taxon>
        <taxon>Nymphaea</taxon>
    </lineage>
</organism>
<reference evidence="2" key="1">
    <citation type="submission" date="2019-09" db="EMBL/GenBank/DDBJ databases">
        <authorList>
            <person name="Zhang L."/>
        </authorList>
    </citation>
    <scope>NUCLEOTIDE SEQUENCE</scope>
</reference>
<dbReference type="EMBL" id="LR721774">
    <property type="protein sequence ID" value="VVV42568.1"/>
    <property type="molecule type" value="Genomic_DNA"/>
</dbReference>
<accession>A0A5K0VRG3</accession>